<name>A0A0C2JCE1_9ACTN</name>
<dbReference type="InterPro" id="IPR000551">
    <property type="entry name" value="MerR-type_HTH_dom"/>
</dbReference>
<evidence type="ECO:0000313" key="4">
    <source>
        <dbReference type="Proteomes" id="UP000031675"/>
    </source>
</evidence>
<dbReference type="GO" id="GO:0003677">
    <property type="term" value="F:DNA binding"/>
    <property type="evidence" value="ECO:0007669"/>
    <property type="project" value="UniProtKB-KW"/>
</dbReference>
<dbReference type="CDD" id="cd01109">
    <property type="entry name" value="HTH_YyaN"/>
    <property type="match status" value="1"/>
</dbReference>
<organism evidence="3 4">
    <name type="scientific">Streptomonospora alba</name>
    <dbReference type="NCBI Taxonomy" id="183763"/>
    <lineage>
        <taxon>Bacteria</taxon>
        <taxon>Bacillati</taxon>
        <taxon>Actinomycetota</taxon>
        <taxon>Actinomycetes</taxon>
        <taxon>Streptosporangiales</taxon>
        <taxon>Nocardiopsidaceae</taxon>
        <taxon>Streptomonospora</taxon>
    </lineage>
</organism>
<evidence type="ECO:0000256" key="1">
    <source>
        <dbReference type="ARBA" id="ARBA00023125"/>
    </source>
</evidence>
<dbReference type="InterPro" id="IPR047057">
    <property type="entry name" value="MerR_fam"/>
</dbReference>
<accession>A0A0C2JCE1</accession>
<dbReference type="PROSITE" id="PS50937">
    <property type="entry name" value="HTH_MERR_2"/>
    <property type="match status" value="1"/>
</dbReference>
<dbReference type="AlphaFoldDB" id="A0A0C2JCE1"/>
<dbReference type="Proteomes" id="UP000031675">
    <property type="component" value="Unassembled WGS sequence"/>
</dbReference>
<keyword evidence="4" id="KW-1185">Reference proteome</keyword>
<dbReference type="SUPFAM" id="SSF46955">
    <property type="entry name" value="Putative DNA-binding domain"/>
    <property type="match status" value="1"/>
</dbReference>
<proteinExistence type="predicted"/>
<dbReference type="EMBL" id="JROO01000016">
    <property type="protein sequence ID" value="KIH99076.1"/>
    <property type="molecule type" value="Genomic_DNA"/>
</dbReference>
<dbReference type="Gene3D" id="1.10.1660.10">
    <property type="match status" value="1"/>
</dbReference>
<feature type="domain" description="HTH merR-type" evidence="2">
    <location>
        <begin position="7"/>
        <end position="77"/>
    </location>
</feature>
<dbReference type="OrthoDB" id="9802944at2"/>
<keyword evidence="1" id="KW-0238">DNA-binding</keyword>
<evidence type="ECO:0000259" key="2">
    <source>
        <dbReference type="PROSITE" id="PS50937"/>
    </source>
</evidence>
<dbReference type="SMART" id="SM00422">
    <property type="entry name" value="HTH_MERR"/>
    <property type="match status" value="1"/>
</dbReference>
<dbReference type="PROSITE" id="PS00552">
    <property type="entry name" value="HTH_MERR_1"/>
    <property type="match status" value="1"/>
</dbReference>
<dbReference type="Pfam" id="PF13411">
    <property type="entry name" value="MerR_1"/>
    <property type="match status" value="1"/>
</dbReference>
<comment type="caution">
    <text evidence="3">The sequence shown here is derived from an EMBL/GenBank/DDBJ whole genome shotgun (WGS) entry which is preliminary data.</text>
</comment>
<dbReference type="GO" id="GO:0003700">
    <property type="term" value="F:DNA-binding transcription factor activity"/>
    <property type="evidence" value="ECO:0007669"/>
    <property type="project" value="InterPro"/>
</dbReference>
<dbReference type="PANTHER" id="PTHR30204:SF98">
    <property type="entry name" value="HTH-TYPE TRANSCRIPTIONAL REGULATOR ADHR"/>
    <property type="match status" value="1"/>
</dbReference>
<evidence type="ECO:0000313" key="3">
    <source>
        <dbReference type="EMBL" id="KIH99076.1"/>
    </source>
</evidence>
<dbReference type="RefSeq" id="WP_040272537.1">
    <property type="nucleotide sequence ID" value="NZ_JROO01000016.1"/>
</dbReference>
<reference evidence="4" key="1">
    <citation type="journal article" date="2015" name="Chem. Biol.">
        <title>Structure, bioactivity, and resistance mechanism of streptomonomicin, an unusual lasso Peptide from an understudied halophilic actinomycete.</title>
        <authorList>
            <person name="Metelev M."/>
            <person name="Tietz J.I."/>
            <person name="Melby J.O."/>
            <person name="Blair P.M."/>
            <person name="Zhu L."/>
            <person name="Livnat I."/>
            <person name="Severinov K."/>
            <person name="Mitchell D.A."/>
        </authorList>
    </citation>
    <scope>NUCLEOTIDE SEQUENCE [LARGE SCALE GENOMIC DNA]</scope>
    <source>
        <strain evidence="4">YIM 90003</strain>
    </source>
</reference>
<sequence>MAVAERTLSISEVSARTGLSAYTLRFYEREGLFVQPVRRNSAGRRVFTSQEVEWLRVCSKFRDTGMSLPDIRRYVELVREGPGNEEERFALLRNHEQKVRSRVEELQQAHEVIEAKVALYARHLAAGSADGLWRNGPECTVPEDAQDPPASA</sequence>
<dbReference type="STRING" id="183763.LP52_09470"/>
<dbReference type="InterPro" id="IPR009061">
    <property type="entry name" value="DNA-bd_dom_put_sf"/>
</dbReference>
<gene>
    <name evidence="3" type="ORF">LP52_09470</name>
</gene>
<protein>
    <submittedName>
        <fullName evidence="3">MerR family transcriptional regulator</fullName>
    </submittedName>
</protein>
<dbReference type="PANTHER" id="PTHR30204">
    <property type="entry name" value="REDOX-CYCLING DRUG-SENSING TRANSCRIPTIONAL ACTIVATOR SOXR"/>
    <property type="match status" value="1"/>
</dbReference>